<feature type="region of interest" description="Disordered" evidence="1">
    <location>
        <begin position="165"/>
        <end position="187"/>
    </location>
</feature>
<comment type="caution">
    <text evidence="2">The sequence shown here is derived from an EMBL/GenBank/DDBJ whole genome shotgun (WGS) entry which is preliminary data.</text>
</comment>
<feature type="compositionally biased region" description="Polar residues" evidence="1">
    <location>
        <begin position="238"/>
        <end position="247"/>
    </location>
</feature>
<feature type="compositionally biased region" description="Polar residues" evidence="1">
    <location>
        <begin position="350"/>
        <end position="359"/>
    </location>
</feature>
<evidence type="ECO:0000313" key="3">
    <source>
        <dbReference type="Proteomes" id="UP000078397"/>
    </source>
</evidence>
<feature type="region of interest" description="Disordered" evidence="1">
    <location>
        <begin position="235"/>
        <end position="287"/>
    </location>
</feature>
<feature type="region of interest" description="Disordered" evidence="1">
    <location>
        <begin position="35"/>
        <end position="93"/>
    </location>
</feature>
<dbReference type="GeneID" id="28847811"/>
<name>A0A179FT56_METCM</name>
<evidence type="ECO:0000256" key="1">
    <source>
        <dbReference type="SAM" id="MobiDB-lite"/>
    </source>
</evidence>
<feature type="region of interest" description="Disordered" evidence="1">
    <location>
        <begin position="300"/>
        <end position="361"/>
    </location>
</feature>
<reference evidence="2 3" key="1">
    <citation type="journal article" date="2016" name="PLoS Pathog.">
        <title>Biosynthesis of antibiotic leucinostatins in bio-control fungus Purpureocillium lilacinum and their inhibition on phytophthora revealed by genome mining.</title>
        <authorList>
            <person name="Wang G."/>
            <person name="Liu Z."/>
            <person name="Lin R."/>
            <person name="Li E."/>
            <person name="Mao Z."/>
            <person name="Ling J."/>
            <person name="Yang Y."/>
            <person name="Yin W.B."/>
            <person name="Xie B."/>
        </authorList>
    </citation>
    <scope>NUCLEOTIDE SEQUENCE [LARGE SCALE GENOMIC DNA]</scope>
    <source>
        <strain evidence="2">170</strain>
    </source>
</reference>
<dbReference type="AlphaFoldDB" id="A0A179FT56"/>
<proteinExistence type="predicted"/>
<sequence>MILPVAGRSVNVNHRRSLSNVFKTVRARYSRDKLEKNELDTSDPEVTEVAEPTSSSSEDSTSVKLERRQFSPPPQLDVLSDFSSHESTAEPSTFRAGLEKAVADINNKYGTPASTCLAEGLTDAGVSRLMNANSLPFHTRGIFRPRYQLPMFVHAPARTAQSTAGELQQLSPTASAESVSLDTKDNKEGGCQLPTLMLDKVLGPSFDLGEFMAPENATEQTSELSESGGHIATESMEVASSKNSTRTVVREVDVNSNVDVGPDLDAEEHESENAVPPVTSNQVPSPLIRITTSTENISLRSAESVHCHQRNRSNSDQPPRSPSGSNIGSFDRESLISEISSSDVRRLRSKSSPTNSESYSEIMVKHRQLSGSSRVSNSAEDNVPSVSELVSKFRQMGSVPGTFPANSLSDTSVAHPALRKISRGKQFETFRSRFSNDSEGGSSVLSNLGEAPDDLQIVVPEPGTRDPNFLSSENFEA</sequence>
<feature type="compositionally biased region" description="Polar residues" evidence="1">
    <location>
        <begin position="278"/>
        <end position="287"/>
    </location>
</feature>
<dbReference type="KEGG" id="pchm:VFPPC_04468"/>
<organism evidence="2 3">
    <name type="scientific">Pochonia chlamydosporia 170</name>
    <dbReference type="NCBI Taxonomy" id="1380566"/>
    <lineage>
        <taxon>Eukaryota</taxon>
        <taxon>Fungi</taxon>
        <taxon>Dikarya</taxon>
        <taxon>Ascomycota</taxon>
        <taxon>Pezizomycotina</taxon>
        <taxon>Sordariomycetes</taxon>
        <taxon>Hypocreomycetidae</taxon>
        <taxon>Hypocreales</taxon>
        <taxon>Clavicipitaceae</taxon>
        <taxon>Pochonia</taxon>
    </lineage>
</organism>
<evidence type="ECO:0000313" key="2">
    <source>
        <dbReference type="EMBL" id="OAQ68199.1"/>
    </source>
</evidence>
<keyword evidence="3" id="KW-1185">Reference proteome</keyword>
<dbReference type="OrthoDB" id="4937910at2759"/>
<dbReference type="Proteomes" id="UP000078397">
    <property type="component" value="Unassembled WGS sequence"/>
</dbReference>
<accession>A0A179FT56</accession>
<dbReference type="RefSeq" id="XP_018145049.1">
    <property type="nucleotide sequence ID" value="XM_018283817.1"/>
</dbReference>
<dbReference type="EMBL" id="LSBJ02000003">
    <property type="protein sequence ID" value="OAQ68199.1"/>
    <property type="molecule type" value="Genomic_DNA"/>
</dbReference>
<gene>
    <name evidence="2" type="ORF">VFPPC_04468</name>
</gene>
<feature type="compositionally biased region" description="Polar residues" evidence="1">
    <location>
        <begin position="312"/>
        <end position="328"/>
    </location>
</feature>
<feature type="compositionally biased region" description="Polar residues" evidence="1">
    <location>
        <begin position="165"/>
        <end position="181"/>
    </location>
</feature>
<protein>
    <submittedName>
        <fullName evidence="2">Mss4-like protein</fullName>
    </submittedName>
</protein>
<feature type="compositionally biased region" description="Low complexity" evidence="1">
    <location>
        <begin position="53"/>
        <end position="62"/>
    </location>
</feature>